<gene>
    <name evidence="3" type="ORF">EGYM00392_LOCUS51612</name>
</gene>
<feature type="coiled-coil region" evidence="1">
    <location>
        <begin position="313"/>
        <end position="340"/>
    </location>
</feature>
<name>A0A7S1JDM9_9EUGL</name>
<accession>A0A7S1JDM9</accession>
<sequence length="610" mass="67792">MAATDIVIPSMDFSPQDMVTCSVQVNSAPLYKVIQGVLRALQGVNTRMQGLDKQATQLRDDMNKTTLTLEKKIDDTGAMLRHRLEEVQQKLELEISSLRNDRAEAQKKSDAKFAQIQAELDTNRSAIQTEEQQRREEVLRVETETNQRITDENEALRQAIAANHEAHAKILEEATGQLTAHDKLLGDHTLELDGVYKMFDFHKPRVLSITTSDAPLDTRLKYLQSTPIFLGFVDNMKQERKRVDGKLDSVIKRLGNAEQTLSNKADQRELEALRDATDTSALEEAIRAHATQFQQMQLQASFAEKALQVGLERKADKERVETVEELLEVLETRVRETLESVGNQRWEQLMDKVADLDGYMQKVDRRKVGRSEFQRMAKRLRQQVVGDMVYDGAIDMHTSVGDLTASLPRSSSALGSTLGSAPTPGRPGSRVLPGLDPSIDAVADAAFIRYRCLSCNKPAAKLVDEGMRPAPKSFPPTAVMSTNPNSPANIAVRKGHEVPLTVLSTGEARSARRMENYFSWVEGHHLEPPNHAAAYGVSSDDDFSGSERSPARRSTRSQSPRVGSPSKQVRTSLVGSDQRMYAGLQELGSVAQLAKDHTSAVRELSQADQR</sequence>
<dbReference type="EMBL" id="HBGA01140443">
    <property type="protein sequence ID" value="CAD9040445.1"/>
    <property type="molecule type" value="Transcribed_RNA"/>
</dbReference>
<protein>
    <submittedName>
        <fullName evidence="3">Uncharacterized protein</fullName>
    </submittedName>
</protein>
<feature type="compositionally biased region" description="Polar residues" evidence="2">
    <location>
        <begin position="556"/>
        <end position="575"/>
    </location>
</feature>
<feature type="region of interest" description="Disordered" evidence="2">
    <location>
        <begin position="531"/>
        <end position="577"/>
    </location>
</feature>
<feature type="region of interest" description="Disordered" evidence="2">
    <location>
        <begin position="411"/>
        <end position="431"/>
    </location>
</feature>
<dbReference type="AlphaFoldDB" id="A0A7S1JDM9"/>
<keyword evidence="1" id="KW-0175">Coiled coil</keyword>
<organism evidence="3">
    <name type="scientific">Eutreptiella gymnastica</name>
    <dbReference type="NCBI Taxonomy" id="73025"/>
    <lineage>
        <taxon>Eukaryota</taxon>
        <taxon>Discoba</taxon>
        <taxon>Euglenozoa</taxon>
        <taxon>Euglenida</taxon>
        <taxon>Spirocuta</taxon>
        <taxon>Euglenophyceae</taxon>
        <taxon>Eutreptiales</taxon>
        <taxon>Eutreptiaceae</taxon>
        <taxon>Eutreptiella</taxon>
    </lineage>
</organism>
<feature type="compositionally biased region" description="Low complexity" evidence="2">
    <location>
        <begin position="411"/>
        <end position="421"/>
    </location>
</feature>
<evidence type="ECO:0000313" key="3">
    <source>
        <dbReference type="EMBL" id="CAD9040445.1"/>
    </source>
</evidence>
<proteinExistence type="predicted"/>
<evidence type="ECO:0000256" key="2">
    <source>
        <dbReference type="SAM" id="MobiDB-lite"/>
    </source>
</evidence>
<feature type="coiled-coil region" evidence="1">
    <location>
        <begin position="41"/>
        <end position="108"/>
    </location>
</feature>
<reference evidence="3" key="1">
    <citation type="submission" date="2021-01" db="EMBL/GenBank/DDBJ databases">
        <authorList>
            <person name="Corre E."/>
            <person name="Pelletier E."/>
            <person name="Niang G."/>
            <person name="Scheremetjew M."/>
            <person name="Finn R."/>
            <person name="Kale V."/>
            <person name="Holt S."/>
            <person name="Cochrane G."/>
            <person name="Meng A."/>
            <person name="Brown T."/>
            <person name="Cohen L."/>
        </authorList>
    </citation>
    <scope>NUCLEOTIDE SEQUENCE</scope>
    <source>
        <strain evidence="3">NIES-381</strain>
    </source>
</reference>
<evidence type="ECO:0000256" key="1">
    <source>
        <dbReference type="SAM" id="Coils"/>
    </source>
</evidence>